<evidence type="ECO:0000313" key="20">
    <source>
        <dbReference type="EMBL" id="VVB09135.1"/>
    </source>
</evidence>
<keyword evidence="4" id="KW-0808">Transferase</keyword>
<dbReference type="InterPro" id="IPR001245">
    <property type="entry name" value="Ser-Thr/Tyr_kinase_cat_dom"/>
</dbReference>
<feature type="domain" description="Protein kinase" evidence="19">
    <location>
        <begin position="361"/>
        <end position="636"/>
    </location>
</feature>
<organism evidence="20 21">
    <name type="scientific">Arabis nemorensis</name>
    <dbReference type="NCBI Taxonomy" id="586526"/>
    <lineage>
        <taxon>Eukaryota</taxon>
        <taxon>Viridiplantae</taxon>
        <taxon>Streptophyta</taxon>
        <taxon>Embryophyta</taxon>
        <taxon>Tracheophyta</taxon>
        <taxon>Spermatophyta</taxon>
        <taxon>Magnoliopsida</taxon>
        <taxon>eudicotyledons</taxon>
        <taxon>Gunneridae</taxon>
        <taxon>Pentapetalae</taxon>
        <taxon>rosids</taxon>
        <taxon>malvids</taxon>
        <taxon>Brassicales</taxon>
        <taxon>Brassicaceae</taxon>
        <taxon>Arabideae</taxon>
        <taxon>Arabis</taxon>
    </lineage>
</organism>
<dbReference type="PROSITE" id="PS50011">
    <property type="entry name" value="PROTEIN_KINASE_DOM"/>
    <property type="match status" value="1"/>
</dbReference>
<feature type="compositionally biased region" description="Low complexity" evidence="16">
    <location>
        <begin position="677"/>
        <end position="689"/>
    </location>
</feature>
<evidence type="ECO:0000256" key="16">
    <source>
        <dbReference type="SAM" id="MobiDB-lite"/>
    </source>
</evidence>
<evidence type="ECO:0000256" key="7">
    <source>
        <dbReference type="ARBA" id="ARBA00022741"/>
    </source>
</evidence>
<dbReference type="InterPro" id="IPR025287">
    <property type="entry name" value="WAK_GUB"/>
</dbReference>
<evidence type="ECO:0000256" key="5">
    <source>
        <dbReference type="ARBA" id="ARBA00022692"/>
    </source>
</evidence>
<keyword evidence="8" id="KW-0418">Kinase</keyword>
<dbReference type="SUPFAM" id="SSF56112">
    <property type="entry name" value="Protein kinase-like (PK-like)"/>
    <property type="match status" value="1"/>
</dbReference>
<evidence type="ECO:0000256" key="6">
    <source>
        <dbReference type="ARBA" id="ARBA00022729"/>
    </source>
</evidence>
<evidence type="ECO:0000256" key="4">
    <source>
        <dbReference type="ARBA" id="ARBA00022679"/>
    </source>
</evidence>
<sequence>MFSPVLFRFSKPNSCLILLIFLFYFHHLPCALSQRELRLCDSLFHCGNFTAGFPFWGDSRPEPCGHPSLVLHCNKPTNKTYLIISGQMYNVLQIDNASNTLRLARQDFLGESFCSATFTGTTLTPELFELSSDYKTLFVYYLCDDARLHKPSSFTCPKIGVASVHKNDENHENCGASFNITVPTSYVPEEEALNLTRLRGVLRNGFKVKVKIDERLCQECQSSGGICEFDVATPVCCKANSSSGLVINCNPMIPSRSNELSKEAKIGIGFTCGFLGATLLAGSLVCFFIRRRKKLAAQYTSKGLSTATPYSSTNTMSTAPTSTTISRSNHSLVPSISNIGNGSVYFGVQVFSYEELEEATENFSRELGDGGFGTVYYGLLKDGRAVAVKRLFERSLKHVEQFKNEIGILKSLKHPNLVILYGCTTGHSRELLLVYEYISNGTLAEHLHGDQAKSLPICWPTRLNIAIQTASALSFLHASGIIHRDVKTTNILLDSNYQVKVADFGLSRFFPTDQTHISTAPQGTPGYVDPEYYQCYRLNEKSDVYSFGVVLSELISSKEAVDITRHRQEINLANMAISKIQNDAVHELADLSLGFVRDPSVRRMMMSVAELAFRCLQQEREVRPSMDEIVEVLRGIQKEGNRDLSEVVEIDVSGGDEAVLLKHGVPPPLSPGTDQGTTSSSNNTTASSF</sequence>
<gene>
    <name evidence="20" type="ORF">ANE_LOCUS19579</name>
</gene>
<evidence type="ECO:0000256" key="1">
    <source>
        <dbReference type="ARBA" id="ARBA00004479"/>
    </source>
</evidence>
<feature type="binding site" evidence="15">
    <location>
        <position position="389"/>
    </location>
    <ligand>
        <name>ATP</name>
        <dbReference type="ChEBI" id="CHEBI:30616"/>
    </ligand>
</feature>
<dbReference type="Proteomes" id="UP000489600">
    <property type="component" value="Unassembled WGS sequence"/>
</dbReference>
<keyword evidence="7 15" id="KW-0547">Nucleotide-binding</keyword>
<dbReference type="InterPro" id="IPR032872">
    <property type="entry name" value="WAK_assoc_C"/>
</dbReference>
<dbReference type="GO" id="GO:0004674">
    <property type="term" value="F:protein serine/threonine kinase activity"/>
    <property type="evidence" value="ECO:0007669"/>
    <property type="project" value="UniProtKB-KW"/>
</dbReference>
<keyword evidence="5 17" id="KW-0812">Transmembrane</keyword>
<dbReference type="GO" id="GO:0005524">
    <property type="term" value="F:ATP binding"/>
    <property type="evidence" value="ECO:0007669"/>
    <property type="project" value="UniProtKB-UniRule"/>
</dbReference>
<evidence type="ECO:0000256" key="17">
    <source>
        <dbReference type="SAM" id="Phobius"/>
    </source>
</evidence>
<evidence type="ECO:0000256" key="11">
    <source>
        <dbReference type="ARBA" id="ARBA00023136"/>
    </source>
</evidence>
<feature type="transmembrane region" description="Helical" evidence="17">
    <location>
        <begin position="266"/>
        <end position="289"/>
    </location>
</feature>
<dbReference type="OrthoDB" id="4062651at2759"/>
<dbReference type="Pfam" id="PF13947">
    <property type="entry name" value="GUB_WAK_bind"/>
    <property type="match status" value="1"/>
</dbReference>
<keyword evidence="10 17" id="KW-1133">Transmembrane helix</keyword>
<dbReference type="AlphaFoldDB" id="A0A565C690"/>
<comment type="subcellular location">
    <subcellularLocation>
        <location evidence="1">Membrane</location>
        <topology evidence="1">Single-pass type I membrane protein</topology>
    </subcellularLocation>
</comment>
<comment type="catalytic activity">
    <reaction evidence="13">
        <text>L-threonyl-[protein] + ATP = O-phospho-L-threonyl-[protein] + ADP + H(+)</text>
        <dbReference type="Rhea" id="RHEA:46608"/>
        <dbReference type="Rhea" id="RHEA-COMP:11060"/>
        <dbReference type="Rhea" id="RHEA-COMP:11605"/>
        <dbReference type="ChEBI" id="CHEBI:15378"/>
        <dbReference type="ChEBI" id="CHEBI:30013"/>
        <dbReference type="ChEBI" id="CHEBI:30616"/>
        <dbReference type="ChEBI" id="CHEBI:61977"/>
        <dbReference type="ChEBI" id="CHEBI:456216"/>
        <dbReference type="EC" id="2.7.11.1"/>
    </reaction>
</comment>
<evidence type="ECO:0000256" key="12">
    <source>
        <dbReference type="ARBA" id="ARBA00023180"/>
    </source>
</evidence>
<dbReference type="Gene3D" id="1.10.510.10">
    <property type="entry name" value="Transferase(Phosphotransferase) domain 1"/>
    <property type="match status" value="1"/>
</dbReference>
<keyword evidence="11 17" id="KW-0472">Membrane</keyword>
<accession>A0A565C690</accession>
<keyword evidence="9 15" id="KW-0067">ATP-binding</keyword>
<dbReference type="EC" id="2.7.11.1" evidence="2"/>
<feature type="signal peptide" evidence="18">
    <location>
        <begin position="1"/>
        <end position="33"/>
    </location>
</feature>
<dbReference type="PANTHER" id="PTHR46008:SF16">
    <property type="entry name" value="LEAF RUST 10 DISEASE-RESISTANCE LOCUS RECEPTOR-LIKE PROTEIN KINASE-LIKE 1.3"/>
    <property type="match status" value="1"/>
</dbReference>
<dbReference type="Pfam" id="PF07714">
    <property type="entry name" value="PK_Tyr_Ser-Thr"/>
    <property type="match status" value="1"/>
</dbReference>
<evidence type="ECO:0000256" key="3">
    <source>
        <dbReference type="ARBA" id="ARBA00022527"/>
    </source>
</evidence>
<dbReference type="GO" id="GO:0030247">
    <property type="term" value="F:polysaccharide binding"/>
    <property type="evidence" value="ECO:0007669"/>
    <property type="project" value="InterPro"/>
</dbReference>
<evidence type="ECO:0000256" key="18">
    <source>
        <dbReference type="SAM" id="SignalP"/>
    </source>
</evidence>
<dbReference type="FunFam" id="1.10.510.10:FF:000161">
    <property type="entry name" value="Wall-associated receptor kinase-like 20"/>
    <property type="match status" value="1"/>
</dbReference>
<keyword evidence="6 18" id="KW-0732">Signal</keyword>
<reference evidence="20" key="1">
    <citation type="submission" date="2019-07" db="EMBL/GenBank/DDBJ databases">
        <authorList>
            <person name="Dittberner H."/>
        </authorList>
    </citation>
    <scope>NUCLEOTIDE SEQUENCE [LARGE SCALE GENOMIC DNA]</scope>
</reference>
<comment type="catalytic activity">
    <reaction evidence="14">
        <text>L-seryl-[protein] + ATP = O-phospho-L-seryl-[protein] + ADP + H(+)</text>
        <dbReference type="Rhea" id="RHEA:17989"/>
        <dbReference type="Rhea" id="RHEA-COMP:9863"/>
        <dbReference type="Rhea" id="RHEA-COMP:11604"/>
        <dbReference type="ChEBI" id="CHEBI:15378"/>
        <dbReference type="ChEBI" id="CHEBI:29999"/>
        <dbReference type="ChEBI" id="CHEBI:30616"/>
        <dbReference type="ChEBI" id="CHEBI:83421"/>
        <dbReference type="ChEBI" id="CHEBI:456216"/>
        <dbReference type="EC" id="2.7.11.1"/>
    </reaction>
</comment>
<dbReference type="PROSITE" id="PS00107">
    <property type="entry name" value="PROTEIN_KINASE_ATP"/>
    <property type="match status" value="1"/>
</dbReference>
<dbReference type="GO" id="GO:0005886">
    <property type="term" value="C:plasma membrane"/>
    <property type="evidence" value="ECO:0007669"/>
    <property type="project" value="UniProtKB-ARBA"/>
</dbReference>
<evidence type="ECO:0000256" key="9">
    <source>
        <dbReference type="ARBA" id="ARBA00022840"/>
    </source>
</evidence>
<evidence type="ECO:0000256" key="10">
    <source>
        <dbReference type="ARBA" id="ARBA00022989"/>
    </source>
</evidence>
<evidence type="ECO:0000256" key="8">
    <source>
        <dbReference type="ARBA" id="ARBA00022777"/>
    </source>
</evidence>
<dbReference type="PANTHER" id="PTHR46008">
    <property type="entry name" value="LEAF RUST 10 DISEASE-RESISTANCE LOCUS RECEPTOR-LIKE PROTEIN KINASE-LIKE 1.4"/>
    <property type="match status" value="1"/>
</dbReference>
<keyword evidence="21" id="KW-1185">Reference proteome</keyword>
<dbReference type="PROSITE" id="PS00108">
    <property type="entry name" value="PROTEIN_KINASE_ST"/>
    <property type="match status" value="1"/>
</dbReference>
<name>A0A565C690_9BRAS</name>
<protein>
    <recommendedName>
        <fullName evidence="2">non-specific serine/threonine protein kinase</fullName>
        <ecNumber evidence="2">2.7.11.1</ecNumber>
    </recommendedName>
</protein>
<dbReference type="InterPro" id="IPR008271">
    <property type="entry name" value="Ser/Thr_kinase_AS"/>
</dbReference>
<evidence type="ECO:0000259" key="19">
    <source>
        <dbReference type="PROSITE" id="PS50011"/>
    </source>
</evidence>
<dbReference type="EMBL" id="CABITT030000006">
    <property type="protein sequence ID" value="VVB09135.1"/>
    <property type="molecule type" value="Genomic_DNA"/>
</dbReference>
<feature type="region of interest" description="Disordered" evidence="16">
    <location>
        <begin position="662"/>
        <end position="689"/>
    </location>
</feature>
<keyword evidence="12" id="KW-0325">Glycoprotein</keyword>
<keyword evidence="3" id="KW-0723">Serine/threonine-protein kinase</keyword>
<proteinExistence type="predicted"/>
<evidence type="ECO:0000313" key="21">
    <source>
        <dbReference type="Proteomes" id="UP000489600"/>
    </source>
</evidence>
<evidence type="ECO:0000256" key="13">
    <source>
        <dbReference type="ARBA" id="ARBA00047899"/>
    </source>
</evidence>
<dbReference type="Gene3D" id="3.30.200.20">
    <property type="entry name" value="Phosphorylase Kinase, domain 1"/>
    <property type="match status" value="1"/>
</dbReference>
<feature type="chain" id="PRO_5021934386" description="non-specific serine/threonine protein kinase" evidence="18">
    <location>
        <begin position="34"/>
        <end position="689"/>
    </location>
</feature>
<evidence type="ECO:0000256" key="15">
    <source>
        <dbReference type="PROSITE-ProRule" id="PRU10141"/>
    </source>
</evidence>
<evidence type="ECO:0000256" key="14">
    <source>
        <dbReference type="ARBA" id="ARBA00048679"/>
    </source>
</evidence>
<dbReference type="SMART" id="SM00220">
    <property type="entry name" value="S_TKc"/>
    <property type="match status" value="1"/>
</dbReference>
<evidence type="ECO:0000256" key="2">
    <source>
        <dbReference type="ARBA" id="ARBA00012513"/>
    </source>
</evidence>
<dbReference type="InterPro" id="IPR017441">
    <property type="entry name" value="Protein_kinase_ATP_BS"/>
</dbReference>
<comment type="caution">
    <text evidence="20">The sequence shown here is derived from an EMBL/GenBank/DDBJ whole genome shotgun (WGS) entry which is preliminary data.</text>
</comment>
<dbReference type="InterPro" id="IPR000719">
    <property type="entry name" value="Prot_kinase_dom"/>
</dbReference>
<dbReference type="InterPro" id="IPR011009">
    <property type="entry name" value="Kinase-like_dom_sf"/>
</dbReference>
<dbReference type="Pfam" id="PF14380">
    <property type="entry name" value="WAK_assoc"/>
    <property type="match status" value="1"/>
</dbReference>